<dbReference type="SMART" id="SM00234">
    <property type="entry name" value="START"/>
    <property type="match status" value="1"/>
</dbReference>
<comment type="catalytic activity">
    <reaction evidence="1">
        <text>N-hexadecanoylsphing-4-enine(in) = N-hexadecanoylsphing-4-enine(out)</text>
        <dbReference type="Rhea" id="RHEA:45720"/>
        <dbReference type="ChEBI" id="CHEBI:72959"/>
    </reaction>
</comment>
<evidence type="ECO:0000256" key="12">
    <source>
        <dbReference type="ARBA" id="ARBA00031527"/>
    </source>
</evidence>
<feature type="region of interest" description="Disordered" evidence="14">
    <location>
        <begin position="197"/>
        <end position="231"/>
    </location>
</feature>
<comment type="subcellular location">
    <subcellularLocation>
        <location evidence="3">Cytoplasm</location>
    </subcellularLocation>
    <subcellularLocation>
        <location evidence="2">Endoplasmic reticulum</location>
    </subcellularLocation>
    <subcellularLocation>
        <location evidence="4">Golgi apparatus</location>
    </subcellularLocation>
</comment>
<proteinExistence type="predicted"/>
<dbReference type="InterPro" id="IPR011993">
    <property type="entry name" value="PH-like_dom_sf"/>
</dbReference>
<dbReference type="GeneTree" id="ENSGT00940000155123"/>
<dbReference type="CDD" id="cd13283">
    <property type="entry name" value="PH_GPBP"/>
    <property type="match status" value="1"/>
</dbReference>
<organism evidence="17 18">
    <name type="scientific">Eptatretus burgeri</name>
    <name type="common">Inshore hagfish</name>
    <dbReference type="NCBI Taxonomy" id="7764"/>
    <lineage>
        <taxon>Eukaryota</taxon>
        <taxon>Metazoa</taxon>
        <taxon>Chordata</taxon>
        <taxon>Craniata</taxon>
        <taxon>Vertebrata</taxon>
        <taxon>Cyclostomata</taxon>
        <taxon>Myxini</taxon>
        <taxon>Myxiniformes</taxon>
        <taxon>Myxinidae</taxon>
        <taxon>Eptatretinae</taxon>
        <taxon>Eptatretus</taxon>
    </lineage>
</organism>
<dbReference type="FunFam" id="3.30.530.20:FF:000003">
    <property type="entry name" value="Collagen type IV alpha-3-binding protein-like protein"/>
    <property type="match status" value="1"/>
</dbReference>
<keyword evidence="6" id="KW-0813">Transport</keyword>
<feature type="compositionally biased region" description="Acidic residues" evidence="14">
    <location>
        <begin position="200"/>
        <end position="215"/>
    </location>
</feature>
<dbReference type="Ensembl" id="ENSEBUT00000027074.1">
    <property type="protein sequence ID" value="ENSEBUP00000026498.1"/>
    <property type="gene ID" value="ENSEBUG00000016302.1"/>
</dbReference>
<keyword evidence="9" id="KW-0333">Golgi apparatus</keyword>
<keyword evidence="18" id="KW-1185">Reference proteome</keyword>
<dbReference type="Ensembl" id="ENSEBUT00000027105.1">
    <property type="protein sequence ID" value="ENSEBUP00000026529.1"/>
    <property type="gene ID" value="ENSEBUG00000016302.1"/>
</dbReference>
<dbReference type="SUPFAM" id="SSF55961">
    <property type="entry name" value="Bet v1-like"/>
    <property type="match status" value="1"/>
</dbReference>
<dbReference type="GO" id="GO:0035621">
    <property type="term" value="P:ER to Golgi ceramide transport"/>
    <property type="evidence" value="ECO:0007669"/>
    <property type="project" value="UniProtKB-ARBA"/>
</dbReference>
<feature type="region of interest" description="Disordered" evidence="14">
    <location>
        <begin position="1"/>
        <end position="25"/>
    </location>
</feature>
<feature type="domain" description="PH" evidence="15">
    <location>
        <begin position="24"/>
        <end position="118"/>
    </location>
</feature>
<dbReference type="GO" id="GO:0008289">
    <property type="term" value="F:lipid binding"/>
    <property type="evidence" value="ECO:0007669"/>
    <property type="project" value="InterPro"/>
</dbReference>
<dbReference type="Proteomes" id="UP000694388">
    <property type="component" value="Unplaced"/>
</dbReference>
<evidence type="ECO:0000313" key="18">
    <source>
        <dbReference type="Proteomes" id="UP000694388"/>
    </source>
</evidence>
<dbReference type="GO" id="GO:0005794">
    <property type="term" value="C:Golgi apparatus"/>
    <property type="evidence" value="ECO:0007669"/>
    <property type="project" value="UniProtKB-SubCell"/>
</dbReference>
<evidence type="ECO:0000259" key="15">
    <source>
        <dbReference type="PROSITE" id="PS50003"/>
    </source>
</evidence>
<dbReference type="AlphaFoldDB" id="A0A8C4R7H7"/>
<dbReference type="Pfam" id="PF01852">
    <property type="entry name" value="START"/>
    <property type="match status" value="1"/>
</dbReference>
<dbReference type="InterPro" id="IPR002913">
    <property type="entry name" value="START_lipid-bd_dom"/>
</dbReference>
<evidence type="ECO:0000256" key="8">
    <source>
        <dbReference type="ARBA" id="ARBA00022824"/>
    </source>
</evidence>
<dbReference type="PANTHER" id="PTHR19308">
    <property type="entry name" value="PHOSPHATIDYLCHOLINE TRANSFER PROTEIN"/>
    <property type="match status" value="1"/>
</dbReference>
<accession>A0A8C4R7H7</accession>
<keyword evidence="10 13" id="KW-0175">Coiled coil</keyword>
<evidence type="ECO:0000256" key="5">
    <source>
        <dbReference type="ARBA" id="ARBA00021440"/>
    </source>
</evidence>
<dbReference type="Gene3D" id="3.30.530.20">
    <property type="match status" value="1"/>
</dbReference>
<name>A0A8C4R7H7_EPTBU</name>
<evidence type="ECO:0000313" key="17">
    <source>
        <dbReference type="Ensembl" id="ENSEBUP00000026498.1"/>
    </source>
</evidence>
<protein>
    <recommendedName>
        <fullName evidence="5">Ceramide transfer protein</fullName>
    </recommendedName>
    <alternativeName>
        <fullName evidence="12">Collagen type IV alpha-3-binding protein</fullName>
    </alternativeName>
</protein>
<feature type="compositionally biased region" description="Acidic residues" evidence="14">
    <location>
        <begin position="1"/>
        <end position="18"/>
    </location>
</feature>
<evidence type="ECO:0000259" key="16">
    <source>
        <dbReference type="PROSITE" id="PS50848"/>
    </source>
</evidence>
<dbReference type="Ensembl" id="ENSEBUT00000027056.1">
    <property type="protein sequence ID" value="ENSEBUP00000026480.1"/>
    <property type="gene ID" value="ENSEBUG00000016302.1"/>
</dbReference>
<dbReference type="InterPro" id="IPR041952">
    <property type="entry name" value="STARD11_START"/>
</dbReference>
<dbReference type="OMA" id="RNDWEIN"/>
<dbReference type="SUPFAM" id="SSF50729">
    <property type="entry name" value="PH domain-like"/>
    <property type="match status" value="1"/>
</dbReference>
<dbReference type="InterPro" id="IPR001849">
    <property type="entry name" value="PH_domain"/>
</dbReference>
<evidence type="ECO:0000256" key="10">
    <source>
        <dbReference type="ARBA" id="ARBA00023054"/>
    </source>
</evidence>
<dbReference type="InterPro" id="IPR023393">
    <property type="entry name" value="START-like_dom_sf"/>
</dbReference>
<keyword evidence="7" id="KW-0963">Cytoplasm</keyword>
<evidence type="ECO:0000256" key="4">
    <source>
        <dbReference type="ARBA" id="ARBA00004555"/>
    </source>
</evidence>
<sequence>MEDTQGSDVSEEDDEGAVQEESPPVEQCGALSKWTNYLLGWQERWVVLRGTTLSYYRSEDESEYGCRGAICLSKADVMPHEFDECRFDISVNDSIWYFRAEDPEHRQQWIDALEMHKAESGYGSESSLRRHGSMLSLISGASGFSTTSSSSFKKGQGLREKLSEMETFRDILCRQIDTLQKYFDACSDSSSLDAFRRDSADEDYDDDDEHDDEDGFPMPRPYVNGHGSYKEKALQAPLPKDTTWIDFKGEAITFKATTAGILTTLSHCIELMNKREESWQKRLEKEQEKRRRVEEAYKDTLEELKKKSCYGGPDYEEGPNSLMKEEEFFDAVEAALDRHEKIEEQMDRIRTVKQGPAPSSDPVLGSRHRFSIKVDDLIANHLKYSLQDVGGDANWQLLVEEGDMKVYRSELEENGIVLDPLKATHTVRGVTGRELCHYFWTVDYRTEWETTVETVQLIEQLSSNAVVVYQTHKTVWPASQRDILYVSSMQKIPSVSENDPDTWMVCNISVEHEVPVTTKCVRAKINVALICQTMVSPPDGNHNIQRENLSCKITYIANVNPGGWAPASVLRAVARRECPRFLKRFTSYVVERTACKPILF</sequence>
<evidence type="ECO:0000256" key="14">
    <source>
        <dbReference type="SAM" id="MobiDB-lite"/>
    </source>
</evidence>
<feature type="domain" description="START" evidence="16">
    <location>
        <begin position="392"/>
        <end position="594"/>
    </location>
</feature>
<feature type="coiled-coil region" evidence="13">
    <location>
        <begin position="269"/>
        <end position="303"/>
    </location>
</feature>
<dbReference type="GO" id="GO:0005783">
    <property type="term" value="C:endoplasmic reticulum"/>
    <property type="evidence" value="ECO:0007669"/>
    <property type="project" value="UniProtKB-SubCell"/>
</dbReference>
<evidence type="ECO:0000256" key="6">
    <source>
        <dbReference type="ARBA" id="ARBA00022448"/>
    </source>
</evidence>
<dbReference type="PROSITE" id="PS50003">
    <property type="entry name" value="PH_DOMAIN"/>
    <property type="match status" value="1"/>
</dbReference>
<dbReference type="PANTHER" id="PTHR19308:SF53">
    <property type="entry name" value="CERAMIDE TRANSFER PROTEIN"/>
    <property type="match status" value="1"/>
</dbReference>
<dbReference type="Gene3D" id="2.30.29.30">
    <property type="entry name" value="Pleckstrin-homology domain (PH domain)/Phosphotyrosine-binding domain (PTB)"/>
    <property type="match status" value="1"/>
</dbReference>
<dbReference type="FunFam" id="2.30.29.30:FF:000104">
    <property type="entry name" value="collagen type IV alpha-3-binding protein-like isoform X2"/>
    <property type="match status" value="1"/>
</dbReference>
<evidence type="ECO:0000256" key="11">
    <source>
        <dbReference type="ARBA" id="ARBA00023055"/>
    </source>
</evidence>
<dbReference type="Ensembl" id="ENSEBUT00000027120.1">
    <property type="protein sequence ID" value="ENSEBUP00000026544.1"/>
    <property type="gene ID" value="ENSEBUG00000016302.1"/>
</dbReference>
<evidence type="ECO:0000256" key="2">
    <source>
        <dbReference type="ARBA" id="ARBA00004240"/>
    </source>
</evidence>
<reference evidence="17" key="1">
    <citation type="submission" date="2025-05" db="UniProtKB">
        <authorList>
            <consortium name="Ensembl"/>
        </authorList>
    </citation>
    <scope>IDENTIFICATION</scope>
</reference>
<evidence type="ECO:0000256" key="1">
    <source>
        <dbReference type="ARBA" id="ARBA00000074"/>
    </source>
</evidence>
<evidence type="ECO:0000256" key="3">
    <source>
        <dbReference type="ARBA" id="ARBA00004496"/>
    </source>
</evidence>
<keyword evidence="8" id="KW-0256">Endoplasmic reticulum</keyword>
<keyword evidence="11" id="KW-0445">Lipid transport</keyword>
<evidence type="ECO:0000256" key="7">
    <source>
        <dbReference type="ARBA" id="ARBA00022490"/>
    </source>
</evidence>
<dbReference type="InterPro" id="IPR051213">
    <property type="entry name" value="START_lipid_transfer"/>
</dbReference>
<dbReference type="PROSITE" id="PS50848">
    <property type="entry name" value="START"/>
    <property type="match status" value="1"/>
</dbReference>
<evidence type="ECO:0000256" key="9">
    <source>
        <dbReference type="ARBA" id="ARBA00023034"/>
    </source>
</evidence>
<evidence type="ECO:0000256" key="13">
    <source>
        <dbReference type="SAM" id="Coils"/>
    </source>
</evidence>
<dbReference type="Pfam" id="PF00169">
    <property type="entry name" value="PH"/>
    <property type="match status" value="1"/>
</dbReference>
<dbReference type="CDD" id="cd08872">
    <property type="entry name" value="START_STARD11-like"/>
    <property type="match status" value="1"/>
</dbReference>
<dbReference type="SMART" id="SM00233">
    <property type="entry name" value="PH"/>
    <property type="match status" value="1"/>
</dbReference>